<feature type="chain" id="PRO_5028826229" evidence="1">
    <location>
        <begin position="24"/>
        <end position="385"/>
    </location>
</feature>
<name>A0A7G8BDQ7_9BACT</name>
<evidence type="ECO:0000313" key="3">
    <source>
        <dbReference type="Proteomes" id="UP000515312"/>
    </source>
</evidence>
<evidence type="ECO:0000256" key="1">
    <source>
        <dbReference type="SAM" id="SignalP"/>
    </source>
</evidence>
<sequence length="385" mass="42644">MKSFGSVLVVVLTCFLAHAIANGQTPSVRTCSAFAADGTLATGTIEKGLLETRLAARGAPAKVIRTTIANPWRCEQGFSGNGEWLITLLPAEKLTIQILNVKKQELHGQFSSEWHTFHNIALEAGYQSRFLGGFAPDDSIILWRYVPQEGRSPNDASIVHLHCQRWSIEGELISDQDLGVLGVAVGGREPIFGAGFKQFWVPDDCGYECYRRYRLDGDHAVTDGTLTFPKNDAAVPTYLVASNRFFTVSGEGTKQKAVLLDDSGKSDSEADLPFFPNLLKPVVPDWFYVHQIVHSADDRFIAIGRSRVAWVLVDTDRDWGSEVLVLDAHSLTVVSALKVGRGGIHSLAIDHRERSIRLAGYWGGRWHDLTRDEQERSDWRESHGS</sequence>
<proteinExistence type="predicted"/>
<organism evidence="2 3">
    <name type="scientific">Alloacidobacterium dinghuense</name>
    <dbReference type="NCBI Taxonomy" id="2763107"/>
    <lineage>
        <taxon>Bacteria</taxon>
        <taxon>Pseudomonadati</taxon>
        <taxon>Acidobacteriota</taxon>
        <taxon>Terriglobia</taxon>
        <taxon>Terriglobales</taxon>
        <taxon>Acidobacteriaceae</taxon>
        <taxon>Alloacidobacterium</taxon>
    </lineage>
</organism>
<dbReference type="KEGG" id="adin:H7849_16255"/>
<protein>
    <submittedName>
        <fullName evidence="2">Uncharacterized protein</fullName>
    </submittedName>
</protein>
<keyword evidence="1" id="KW-0732">Signal</keyword>
<dbReference type="EMBL" id="CP060394">
    <property type="protein sequence ID" value="QNI30677.1"/>
    <property type="molecule type" value="Genomic_DNA"/>
</dbReference>
<feature type="signal peptide" evidence="1">
    <location>
        <begin position="1"/>
        <end position="23"/>
    </location>
</feature>
<reference evidence="2 3" key="1">
    <citation type="submission" date="2020-08" db="EMBL/GenBank/DDBJ databases">
        <title>Edaphobacter telluris sp. nov. and Acidobacterium dinghuensis sp. nov., two acidobacteria isolated from forest soil.</title>
        <authorList>
            <person name="Fu J."/>
            <person name="Qiu L."/>
        </authorList>
    </citation>
    <scope>NUCLEOTIDE SEQUENCE [LARGE SCALE GENOMIC DNA]</scope>
    <source>
        <strain evidence="2">4Y35</strain>
    </source>
</reference>
<gene>
    <name evidence="2" type="ORF">H7849_16255</name>
</gene>
<evidence type="ECO:0000313" key="2">
    <source>
        <dbReference type="EMBL" id="QNI30677.1"/>
    </source>
</evidence>
<dbReference type="Proteomes" id="UP000515312">
    <property type="component" value="Chromosome"/>
</dbReference>
<dbReference type="RefSeq" id="WP_186740712.1">
    <property type="nucleotide sequence ID" value="NZ_CP060394.1"/>
</dbReference>
<dbReference type="AlphaFoldDB" id="A0A7G8BDQ7"/>
<accession>A0A7G8BDQ7</accession>
<keyword evidence="3" id="KW-1185">Reference proteome</keyword>